<evidence type="ECO:0000313" key="1">
    <source>
        <dbReference type="EMBL" id="HFH28361.1"/>
    </source>
</evidence>
<dbReference type="EMBL" id="DSVL01000072">
    <property type="protein sequence ID" value="HFH28361.1"/>
    <property type="molecule type" value="Genomic_DNA"/>
</dbReference>
<proteinExistence type="predicted"/>
<protein>
    <submittedName>
        <fullName evidence="1">Uncharacterized protein</fullName>
    </submittedName>
</protein>
<accession>A0A7C3IGB0</accession>
<name>A0A7C3IGB0_9SPIR</name>
<reference evidence="1" key="1">
    <citation type="journal article" date="2020" name="mSystems">
        <title>Genome- and Community-Level Interaction Insights into Carbon Utilization and Element Cycling Functions of Hydrothermarchaeota in Hydrothermal Sediment.</title>
        <authorList>
            <person name="Zhou Z."/>
            <person name="Liu Y."/>
            <person name="Xu W."/>
            <person name="Pan J."/>
            <person name="Luo Z.H."/>
            <person name="Li M."/>
        </authorList>
    </citation>
    <scope>NUCLEOTIDE SEQUENCE [LARGE SCALE GENOMIC DNA]</scope>
    <source>
        <strain evidence="1">SpSt-503</strain>
    </source>
</reference>
<sequence length="204" mass="22149">MAANKNILARATESQTTPLDYTLTIGGGTITITGSMTTSVTSPDESFEPQPNHTYNDIFKFAITGNEIEAISNVTLPESGAPTYTYNGKVVSNMQMNYNMDVATDSNSSPVSMDMDLAMGVQAGFAISVKRSDGAGAKFILSYAFNYSKNNINMMSESDLSDLQTALESKQATLKVYDDNNELKYSISLSLDEINMVDPTDFMN</sequence>
<comment type="caution">
    <text evidence="1">The sequence shown here is derived from an EMBL/GenBank/DDBJ whole genome shotgun (WGS) entry which is preliminary data.</text>
</comment>
<gene>
    <name evidence="1" type="ORF">ENS59_02455</name>
</gene>
<dbReference type="AlphaFoldDB" id="A0A7C3IGB0"/>
<organism evidence="1">
    <name type="scientific">Gracilinema caldarium</name>
    <dbReference type="NCBI Taxonomy" id="215591"/>
    <lineage>
        <taxon>Bacteria</taxon>
        <taxon>Pseudomonadati</taxon>
        <taxon>Spirochaetota</taxon>
        <taxon>Spirochaetia</taxon>
        <taxon>Spirochaetales</taxon>
        <taxon>Breznakiellaceae</taxon>
        <taxon>Gracilinema</taxon>
    </lineage>
</organism>